<dbReference type="PANTHER" id="PTHR30618:SF0">
    <property type="entry name" value="PURINE-URACIL PERMEASE NCS1"/>
    <property type="match status" value="1"/>
</dbReference>
<evidence type="ECO:0000313" key="8">
    <source>
        <dbReference type="Proteomes" id="UP000006178"/>
    </source>
</evidence>
<keyword evidence="3 6" id="KW-0812">Transmembrane</keyword>
<protein>
    <submittedName>
        <fullName evidence="7">Permease for cytosine/purines uracil thiamine allantoin</fullName>
    </submittedName>
</protein>
<dbReference type="RefSeq" id="WP_014759060.1">
    <property type="nucleotide sequence ID" value="NC_017992.1"/>
</dbReference>
<feature type="transmembrane region" description="Helical" evidence="6">
    <location>
        <begin position="41"/>
        <end position="65"/>
    </location>
</feature>
<dbReference type="eggNOG" id="COG1953">
    <property type="taxonomic scope" value="Bacteria"/>
</dbReference>
<dbReference type="PATRIC" id="fig|1094508.3.peg.2246"/>
<accession>I3VXH8</accession>
<keyword evidence="8" id="KW-1185">Reference proteome</keyword>
<dbReference type="KEGG" id="tsh:Tsac_2219"/>
<dbReference type="Pfam" id="PF02133">
    <property type="entry name" value="Transp_cyt_pur"/>
    <property type="match status" value="1"/>
</dbReference>
<dbReference type="InterPro" id="IPR001248">
    <property type="entry name" value="Pur-cyt_permease"/>
</dbReference>
<evidence type="ECO:0000256" key="5">
    <source>
        <dbReference type="ARBA" id="ARBA00023136"/>
    </source>
</evidence>
<comment type="similarity">
    <text evidence="2">Belongs to the purine-cytosine permease (2.A.39) family.</text>
</comment>
<dbReference type="GO" id="GO:0015205">
    <property type="term" value="F:nucleobase transmembrane transporter activity"/>
    <property type="evidence" value="ECO:0007669"/>
    <property type="project" value="TreeGrafter"/>
</dbReference>
<evidence type="ECO:0000256" key="2">
    <source>
        <dbReference type="ARBA" id="ARBA00008974"/>
    </source>
</evidence>
<evidence type="ECO:0000256" key="4">
    <source>
        <dbReference type="ARBA" id="ARBA00022989"/>
    </source>
</evidence>
<dbReference type="Gene3D" id="1.10.4160.10">
    <property type="entry name" value="Hydantoin permease"/>
    <property type="match status" value="1"/>
</dbReference>
<evidence type="ECO:0000313" key="7">
    <source>
        <dbReference type="EMBL" id="AFK87223.1"/>
    </source>
</evidence>
<keyword evidence="5 6" id="KW-0472">Membrane</keyword>
<dbReference type="EMBL" id="CP003184">
    <property type="protein sequence ID" value="AFK87223.1"/>
    <property type="molecule type" value="Genomic_DNA"/>
</dbReference>
<name>I3VXH8_THESW</name>
<keyword evidence="4 6" id="KW-1133">Transmembrane helix</keyword>
<organism evidence="7 8">
    <name type="scientific">Thermoanaerobacterium saccharolyticum (strain DSM 8691 / JW/SL-YS485)</name>
    <dbReference type="NCBI Taxonomy" id="1094508"/>
    <lineage>
        <taxon>Bacteria</taxon>
        <taxon>Bacillati</taxon>
        <taxon>Bacillota</taxon>
        <taxon>Clostridia</taxon>
        <taxon>Thermoanaerobacterales</taxon>
        <taxon>Thermoanaerobacteraceae</taxon>
        <taxon>Thermoanaerobacterium</taxon>
    </lineage>
</organism>
<dbReference type="PANTHER" id="PTHR30618">
    <property type="entry name" value="NCS1 FAMILY PURINE/PYRIMIDINE TRANSPORTER"/>
    <property type="match status" value="1"/>
</dbReference>
<sequence length="75" mass="8638">MKEEMYELRTEDLSNSKLYNEDLAPTTIKQRTWDTYHFLSLWVGMSFSIPTFMLASGLISIGMNWGSAGKSRILQ</sequence>
<gene>
    <name evidence="7" type="ordered locus">Tsac_2219</name>
</gene>
<evidence type="ECO:0000256" key="3">
    <source>
        <dbReference type="ARBA" id="ARBA00022692"/>
    </source>
</evidence>
<dbReference type="InterPro" id="IPR045225">
    <property type="entry name" value="Uracil/uridine/allantoin_perm"/>
</dbReference>
<reference evidence="7 8" key="1">
    <citation type="journal article" date="2014" name="Appl. Environ. Microbiol.">
        <title>Profile of Secreted Hydrolases, Associated Proteins, and SlpA in Thermoanaerobacterium saccharolyticum during the Degradation of Hemicellulose.</title>
        <authorList>
            <person name="Currie D.H."/>
            <person name="Guss A.M."/>
            <person name="Herring C.D."/>
            <person name="Giannone R.J."/>
            <person name="Johnson C.M."/>
            <person name="Lankford P.K."/>
            <person name="Brown S.D."/>
            <person name="Hettich R.L."/>
            <person name="Lynd L.R."/>
        </authorList>
    </citation>
    <scope>NUCLEOTIDE SEQUENCE [LARGE SCALE GENOMIC DNA]</scope>
    <source>
        <strain evidence="8">DSM 8691 / JW/SL-YS485</strain>
    </source>
</reference>
<dbReference type="BioCyc" id="TSAC1094508:GLMA-2252-MONOMER"/>
<evidence type="ECO:0000256" key="1">
    <source>
        <dbReference type="ARBA" id="ARBA00004141"/>
    </source>
</evidence>
<dbReference type="GO" id="GO:0005886">
    <property type="term" value="C:plasma membrane"/>
    <property type="evidence" value="ECO:0007669"/>
    <property type="project" value="TreeGrafter"/>
</dbReference>
<comment type="subcellular location">
    <subcellularLocation>
        <location evidence="1">Membrane</location>
        <topology evidence="1">Multi-pass membrane protein</topology>
    </subcellularLocation>
</comment>
<proteinExistence type="inferred from homology"/>
<evidence type="ECO:0000256" key="6">
    <source>
        <dbReference type="SAM" id="Phobius"/>
    </source>
</evidence>
<dbReference type="STRING" id="1094508.Tsac_2219"/>
<dbReference type="AlphaFoldDB" id="I3VXH8"/>
<dbReference type="Proteomes" id="UP000006178">
    <property type="component" value="Chromosome"/>
</dbReference>